<organism evidence="2 3">
    <name type="scientific">Ilex paraguariensis</name>
    <name type="common">yerba mate</name>
    <dbReference type="NCBI Taxonomy" id="185542"/>
    <lineage>
        <taxon>Eukaryota</taxon>
        <taxon>Viridiplantae</taxon>
        <taxon>Streptophyta</taxon>
        <taxon>Embryophyta</taxon>
        <taxon>Tracheophyta</taxon>
        <taxon>Spermatophyta</taxon>
        <taxon>Magnoliopsida</taxon>
        <taxon>eudicotyledons</taxon>
        <taxon>Gunneridae</taxon>
        <taxon>Pentapetalae</taxon>
        <taxon>asterids</taxon>
        <taxon>campanulids</taxon>
        <taxon>Aquifoliales</taxon>
        <taxon>Aquifoliaceae</taxon>
        <taxon>Ilex</taxon>
    </lineage>
</organism>
<protein>
    <submittedName>
        <fullName evidence="2">Uncharacterized protein</fullName>
    </submittedName>
</protein>
<accession>A0ABC8SQ16</accession>
<dbReference type="EMBL" id="CAUOFW020003280">
    <property type="protein sequence ID" value="CAK9158980.1"/>
    <property type="molecule type" value="Genomic_DNA"/>
</dbReference>
<gene>
    <name evidence="2" type="ORF">ILEXP_LOCUS27657</name>
</gene>
<name>A0ABC8SQ16_9AQUA</name>
<sequence length="76" mass="7965">MAPADVVGDQEDSVDEVQHMDNSGNEGSPDNGVEKVKVDFGHHAEKKEGESAVSDKTGLDTGSKVPADLRLSLSLS</sequence>
<evidence type="ECO:0000313" key="3">
    <source>
        <dbReference type="Proteomes" id="UP001642360"/>
    </source>
</evidence>
<feature type="compositionally biased region" description="Basic and acidic residues" evidence="1">
    <location>
        <begin position="32"/>
        <end position="50"/>
    </location>
</feature>
<comment type="caution">
    <text evidence="2">The sequence shown here is derived from an EMBL/GenBank/DDBJ whole genome shotgun (WGS) entry which is preliminary data.</text>
</comment>
<proteinExistence type="predicted"/>
<evidence type="ECO:0000313" key="2">
    <source>
        <dbReference type="EMBL" id="CAK9158980.1"/>
    </source>
</evidence>
<dbReference type="AlphaFoldDB" id="A0ABC8SQ16"/>
<dbReference type="Proteomes" id="UP001642360">
    <property type="component" value="Unassembled WGS sequence"/>
</dbReference>
<evidence type="ECO:0000256" key="1">
    <source>
        <dbReference type="SAM" id="MobiDB-lite"/>
    </source>
</evidence>
<reference evidence="2 3" key="1">
    <citation type="submission" date="2024-02" db="EMBL/GenBank/DDBJ databases">
        <authorList>
            <person name="Vignale AGUSTIN F."/>
            <person name="Sosa J E."/>
            <person name="Modenutti C."/>
        </authorList>
    </citation>
    <scope>NUCLEOTIDE SEQUENCE [LARGE SCALE GENOMIC DNA]</scope>
</reference>
<feature type="region of interest" description="Disordered" evidence="1">
    <location>
        <begin position="1"/>
        <end position="76"/>
    </location>
</feature>
<keyword evidence="3" id="KW-1185">Reference proteome</keyword>